<evidence type="ECO:0000256" key="1">
    <source>
        <dbReference type="ARBA" id="ARBA00007068"/>
    </source>
</evidence>
<dbReference type="GO" id="GO:0004177">
    <property type="term" value="F:aminopeptidase activity"/>
    <property type="evidence" value="ECO:0007669"/>
    <property type="project" value="TreeGrafter"/>
</dbReference>
<dbReference type="RefSeq" id="WP_106748748.1">
    <property type="nucleotide sequence ID" value="NZ_CP027668.1"/>
</dbReference>
<dbReference type="Proteomes" id="UP000237889">
    <property type="component" value="Chromosome"/>
</dbReference>
<dbReference type="EMBL" id="CP027668">
    <property type="protein sequence ID" value="AVO45407.1"/>
    <property type="molecule type" value="Genomic_DNA"/>
</dbReference>
<dbReference type="Pfam" id="PF03576">
    <property type="entry name" value="Peptidase_S58"/>
    <property type="match status" value="1"/>
</dbReference>
<evidence type="ECO:0000313" key="2">
    <source>
        <dbReference type="EMBL" id="AVO45407.1"/>
    </source>
</evidence>
<dbReference type="KEGG" id="phr:C6569_10230"/>
<dbReference type="AlphaFoldDB" id="A0A2S0NBL3"/>
<dbReference type="PANTHER" id="PTHR36512:SF3">
    <property type="entry name" value="BLR5678 PROTEIN"/>
    <property type="match status" value="1"/>
</dbReference>
<evidence type="ECO:0000313" key="3">
    <source>
        <dbReference type="Proteomes" id="UP000237889"/>
    </source>
</evidence>
<reference evidence="2 3" key="1">
    <citation type="submission" date="2018-03" db="EMBL/GenBank/DDBJ databases">
        <title>Genome sequencing of Phreatobacter sp.</title>
        <authorList>
            <person name="Kim S.-J."/>
            <person name="Heo J."/>
            <person name="Kwon S.-W."/>
        </authorList>
    </citation>
    <scope>NUCLEOTIDE SEQUENCE [LARGE SCALE GENOMIC DNA]</scope>
    <source>
        <strain evidence="2 3">S-12</strain>
    </source>
</reference>
<proteinExistence type="inferred from homology"/>
<dbReference type="Gene3D" id="3.60.70.12">
    <property type="entry name" value="L-amino peptidase D-ALA esterase/amidase"/>
    <property type="match status" value="1"/>
</dbReference>
<gene>
    <name evidence="2" type="ORF">C6569_10230</name>
</gene>
<dbReference type="InterPro" id="IPR005321">
    <property type="entry name" value="Peptidase_S58_DmpA"/>
</dbReference>
<dbReference type="SUPFAM" id="SSF56266">
    <property type="entry name" value="DmpA/ArgJ-like"/>
    <property type="match status" value="1"/>
</dbReference>
<dbReference type="CDD" id="cd02252">
    <property type="entry name" value="nylC_like"/>
    <property type="match status" value="1"/>
</dbReference>
<dbReference type="InterPro" id="IPR016117">
    <property type="entry name" value="ArgJ-like_dom_sf"/>
</dbReference>
<organism evidence="2 3">
    <name type="scientific">Phreatobacter cathodiphilus</name>
    <dbReference type="NCBI Taxonomy" id="1868589"/>
    <lineage>
        <taxon>Bacteria</taxon>
        <taxon>Pseudomonadati</taxon>
        <taxon>Pseudomonadota</taxon>
        <taxon>Alphaproteobacteria</taxon>
        <taxon>Hyphomicrobiales</taxon>
        <taxon>Phreatobacteraceae</taxon>
        <taxon>Phreatobacter</taxon>
    </lineage>
</organism>
<accession>A0A2S0NBL3</accession>
<comment type="similarity">
    <text evidence="1">Belongs to the peptidase S58 family.</text>
</comment>
<dbReference type="OrthoDB" id="9808347at2"/>
<protein>
    <submittedName>
        <fullName evidence="2">Peptidase T4</fullName>
    </submittedName>
</protein>
<name>A0A2S0NBL3_9HYPH</name>
<sequence length="330" mass="32927">MTSNSLTDIAGLKVGHATDLARGTGTTAIVFDRPAVCAVDVRGGAPGSRDTELLRPDKTVQTVDAVVLSGGSAFGLDACGGVSAWLAENGRGFAIGSMLVPIVPGAIVFDLLSGGDKAWGRFSPYRDLGYQAAAAATAAPVALGTVGAGTGATTADLKGGVGSASAVSATGHRVGAIVIVNAVGSATIGASGHFWSATDEVGAEFGGRGLPSPWPADAHALKLKGARPENTTIALVVTDAVLDKGQATHLAVMAQDGLGRAIRPIHTPLDGDTVFAAATGAVPVADYARDMAVLGFTAASVLARACARAVFEAEALPFPGALPSWKSRFG</sequence>
<keyword evidence="3" id="KW-1185">Reference proteome</keyword>
<dbReference type="PANTHER" id="PTHR36512">
    <property type="entry name" value="D-AMINOPEPTIDASE"/>
    <property type="match status" value="1"/>
</dbReference>